<proteinExistence type="predicted"/>
<evidence type="ECO:0000256" key="1">
    <source>
        <dbReference type="SAM" id="MobiDB-lite"/>
    </source>
</evidence>
<feature type="compositionally biased region" description="Basic and acidic residues" evidence="1">
    <location>
        <begin position="1078"/>
        <end position="1093"/>
    </location>
</feature>
<name>A0A1E1K6H1_9HELO</name>
<feature type="compositionally biased region" description="Acidic residues" evidence="1">
    <location>
        <begin position="905"/>
        <end position="931"/>
    </location>
</feature>
<dbReference type="Proteomes" id="UP000178912">
    <property type="component" value="Unassembled WGS sequence"/>
</dbReference>
<gene>
    <name evidence="2" type="ORF">RAG0_03853</name>
</gene>
<dbReference type="GO" id="GO:0000964">
    <property type="term" value="P:mitochondrial RNA 5'-end processing"/>
    <property type="evidence" value="ECO:0007669"/>
    <property type="project" value="TreeGrafter"/>
</dbReference>
<feature type="region of interest" description="Disordered" evidence="1">
    <location>
        <begin position="57"/>
        <end position="115"/>
    </location>
</feature>
<dbReference type="PANTHER" id="PTHR31014">
    <property type="entry name" value="MITOCHONDRIAL TRANSLATION SYSTEM COMPONENT PET127-RELATED"/>
    <property type="match status" value="1"/>
</dbReference>
<accession>A0A1E1K6H1</accession>
<organism evidence="2 3">
    <name type="scientific">Rhynchosporium agropyri</name>
    <dbReference type="NCBI Taxonomy" id="914238"/>
    <lineage>
        <taxon>Eukaryota</taxon>
        <taxon>Fungi</taxon>
        <taxon>Dikarya</taxon>
        <taxon>Ascomycota</taxon>
        <taxon>Pezizomycotina</taxon>
        <taxon>Leotiomycetes</taxon>
        <taxon>Helotiales</taxon>
        <taxon>Ploettnerulaceae</taxon>
        <taxon>Rhynchosporium</taxon>
    </lineage>
</organism>
<feature type="region of interest" description="Disordered" evidence="1">
    <location>
        <begin position="790"/>
        <end position="972"/>
    </location>
</feature>
<evidence type="ECO:0008006" key="4">
    <source>
        <dbReference type="Google" id="ProtNLM"/>
    </source>
</evidence>
<feature type="compositionally biased region" description="Polar residues" evidence="1">
    <location>
        <begin position="1068"/>
        <end position="1077"/>
    </location>
</feature>
<evidence type="ECO:0000313" key="3">
    <source>
        <dbReference type="Proteomes" id="UP000178912"/>
    </source>
</evidence>
<feature type="compositionally biased region" description="Basic and acidic residues" evidence="1">
    <location>
        <begin position="87"/>
        <end position="105"/>
    </location>
</feature>
<reference evidence="3" key="1">
    <citation type="submission" date="2016-03" db="EMBL/GenBank/DDBJ databases">
        <authorList>
            <person name="Guldener U."/>
        </authorList>
    </citation>
    <scope>NUCLEOTIDE SEQUENCE [LARGE SCALE GENOMIC DNA]</scope>
    <source>
        <strain evidence="3">04CH-RAC-A.6.1</strain>
    </source>
</reference>
<dbReference type="GO" id="GO:0005740">
    <property type="term" value="C:mitochondrial envelope"/>
    <property type="evidence" value="ECO:0007669"/>
    <property type="project" value="TreeGrafter"/>
</dbReference>
<dbReference type="InterPro" id="IPR013943">
    <property type="entry name" value="Pet127"/>
</dbReference>
<keyword evidence="3" id="KW-1185">Reference proteome</keyword>
<protein>
    <recommendedName>
        <fullName evidence="4">PET127</fullName>
    </recommendedName>
</protein>
<feature type="compositionally biased region" description="Basic and acidic residues" evidence="1">
    <location>
        <begin position="934"/>
        <end position="949"/>
    </location>
</feature>
<feature type="compositionally biased region" description="Basic and acidic residues" evidence="1">
    <location>
        <begin position="60"/>
        <end position="79"/>
    </location>
</feature>
<feature type="compositionally biased region" description="Basic and acidic residues" evidence="1">
    <location>
        <begin position="1058"/>
        <end position="1067"/>
    </location>
</feature>
<feature type="compositionally biased region" description="Acidic residues" evidence="1">
    <location>
        <begin position="1096"/>
        <end position="1105"/>
    </location>
</feature>
<dbReference type="EMBL" id="FJUX01000016">
    <property type="protein sequence ID" value="CZS93683.1"/>
    <property type="molecule type" value="Genomic_DNA"/>
</dbReference>
<dbReference type="OrthoDB" id="10249045at2759"/>
<feature type="region of interest" description="Disordered" evidence="1">
    <location>
        <begin position="146"/>
        <end position="255"/>
    </location>
</feature>
<evidence type="ECO:0000313" key="2">
    <source>
        <dbReference type="EMBL" id="CZS93683.1"/>
    </source>
</evidence>
<dbReference type="PANTHER" id="PTHR31014:SF0">
    <property type="entry name" value="MITOCHONDRIAL TRANSLATION SYSTEM COMPONENT PET127-RELATED"/>
    <property type="match status" value="1"/>
</dbReference>
<feature type="compositionally biased region" description="Low complexity" evidence="1">
    <location>
        <begin position="217"/>
        <end position="227"/>
    </location>
</feature>
<feature type="compositionally biased region" description="Acidic residues" evidence="1">
    <location>
        <begin position="807"/>
        <end position="843"/>
    </location>
</feature>
<sequence length="1105" mass="124388">MFSTISRGSSRVRKAYTCSSCRCNIQANSYPQQAPQQRLNRATRAALNGLSTSSQLFEDGDVKKNDEGKKSLKGKKDDLEPATGDDLTPKLKDEPKGQERGRTGMDKLTPLSRSMTTLRALRDSLLSEPMSQWSEKAPIDASPVAVRPGLATLRRKRKRDAASLRNRAEGSKPADMAKDTQKVDGSGGLPSDQTLKDKLPPGKSRGQITRKQKASPKAKASTSSTVSKSREDRSLNPPVVDGKGRKSIAPKGPLDDVQQFLNENPSLHNKVKIMNKQGPKLPIQQRIEKLLEDDSLSEAERLQTLRTVVNFRQTETWPRLVSTRSKVPRSIANGKGLVRRINSTEDEVAERPGVSVKAQPGTTAHEIKTVDADSLQLVPLDTGPLKVPQLSYGLERVLFNPGVYQLQDPRSRVFNFDPYLQTIMPVSEFDFNALKQYVTSSRDKVLISKAIEEKKKYTGSTSSTTSALAHFHFLLSQWREITTSNLSKMFPVEFRTFTAIQRTPTSIFLRWRDGAYAIDADKQYDTANILMSLGKSMEKLLTLPTDEFERYRKSNPEGISEEERNAAEEFHYTGMGDFLLRSQLDAHDSRLPGTGMFDLKTRAVVSVRMDADDYVEGQGYEIRGRHGEWESFEREYYDMIRSAFLKYSLQVRMGRMDGIFVAFHNTERIFGFQYISLPEMDFALHGTTDTTLGDQEFKLSLDLLNRVLDRATAKYPKQSIRLLIETRPAQTPFTYIFAEPFTEAAIEKVQETNKANIEKFEKAVLGVVNRDYSEEDQQKEWDKIRAAVDESVEHDEAGREASGGDLDTSDLDSDLDNGEDNEDLAENEDDSEEDDLLEQDELADAVSTGESQEFADGDEVVDEDAEGDDEETDLQESEAEEQEIEDLETAQGEGAEMTDIVQPEDVQDLADLDDSVEVDQENEDKEVEAQEPSETAKQEADSSEEKDMSILRMNTGPAITEDESIDMNRKPGNMMAMTLTIKNKVNGRYIERPKNLTSDDKWSVEYALSEIKNQESVARLYEMAKKRREAANVKTIDMSKDSFNNEFLQRIKAMNEKGREWRKKQSEIDQQTPTKTLNVKDGEKVTSKDHGLWTEDGNEGGEDKA</sequence>
<dbReference type="AlphaFoldDB" id="A0A1E1K6H1"/>
<feature type="compositionally biased region" description="Basic and acidic residues" evidence="1">
    <location>
        <begin position="160"/>
        <end position="182"/>
    </location>
</feature>
<dbReference type="Pfam" id="PF08634">
    <property type="entry name" value="Pet127"/>
    <property type="match status" value="1"/>
</dbReference>
<feature type="compositionally biased region" description="Acidic residues" evidence="1">
    <location>
        <begin position="853"/>
        <end position="888"/>
    </location>
</feature>
<feature type="region of interest" description="Disordered" evidence="1">
    <location>
        <begin position="1058"/>
        <end position="1105"/>
    </location>
</feature>